<reference evidence="1" key="1">
    <citation type="submission" date="2023-09" db="EMBL/GenBank/DDBJ databases">
        <title>Demequina sp. a novel bacteria isolated from Capsicum annuum.</title>
        <authorList>
            <person name="Humaira Z."/>
            <person name="Lee J."/>
            <person name="Cho D."/>
        </authorList>
    </citation>
    <scope>NUCLEOTIDE SEQUENCE</scope>
    <source>
        <strain evidence="1">PMTSA13</strain>
    </source>
</reference>
<dbReference type="AlphaFoldDB" id="A0AA96FCJ1"/>
<dbReference type="RefSeq" id="WP_313544761.1">
    <property type="nucleotide sequence ID" value="NZ_CP134880.1"/>
</dbReference>
<dbReference type="PANTHER" id="PTHR37816">
    <property type="entry name" value="YALI0E33011P"/>
    <property type="match status" value="1"/>
</dbReference>
<proteinExistence type="predicted"/>
<evidence type="ECO:0000313" key="1">
    <source>
        <dbReference type="EMBL" id="WNM28356.1"/>
    </source>
</evidence>
<dbReference type="InterPro" id="IPR027417">
    <property type="entry name" value="P-loop_NTPase"/>
</dbReference>
<dbReference type="Proteomes" id="UP001303408">
    <property type="component" value="Chromosome"/>
</dbReference>
<name>A0AA96FCJ1_9MICO</name>
<organism evidence="1">
    <name type="scientific">Demequina capsici</name>
    <dbReference type="NCBI Taxonomy" id="3075620"/>
    <lineage>
        <taxon>Bacteria</taxon>
        <taxon>Bacillati</taxon>
        <taxon>Actinomycetota</taxon>
        <taxon>Actinomycetes</taxon>
        <taxon>Micrococcales</taxon>
        <taxon>Demequinaceae</taxon>
        <taxon>Demequina</taxon>
    </lineage>
</organism>
<accession>A0AA96FCJ1</accession>
<dbReference type="EMBL" id="CP134880">
    <property type="protein sequence ID" value="WNM28356.1"/>
    <property type="molecule type" value="Genomic_DNA"/>
</dbReference>
<gene>
    <name evidence="1" type="ORF">RN607_04965</name>
</gene>
<sequence>MLRFDDPLPRAPRRILIAGVSGAGKSTLAQSIAVTLKVPYTELDSLFHGPDWTPRARFLDDVRALVGADAWVTEWQYPSARQLLAERADLLIWLDQPFLTVTLPRVLRRTFIRRMRREQLWNGNTEPPFHTFFTDPEHIVRWAWTTRNDYGERVASACADHPDLPVVRLRSPRQVDRWLAGPLADSVR</sequence>
<dbReference type="KEGG" id="dcp:RN607_04965"/>
<dbReference type="SUPFAM" id="SSF52540">
    <property type="entry name" value="P-loop containing nucleoside triphosphate hydrolases"/>
    <property type="match status" value="1"/>
</dbReference>
<dbReference type="Gene3D" id="3.40.50.300">
    <property type="entry name" value="P-loop containing nucleotide triphosphate hydrolases"/>
    <property type="match status" value="1"/>
</dbReference>
<dbReference type="InterPro" id="IPR052922">
    <property type="entry name" value="Cytidylate_Kinase-2"/>
</dbReference>
<protein>
    <submittedName>
        <fullName evidence="1">AAA family ATPase</fullName>
    </submittedName>
</protein>
<dbReference type="PANTHER" id="PTHR37816:SF1">
    <property type="entry name" value="TOXIN"/>
    <property type="match status" value="1"/>
</dbReference>